<dbReference type="RefSeq" id="WP_015405293.1">
    <property type="nucleotide sequence ID" value="NC_020304.1"/>
</dbReference>
<reference evidence="9" key="1">
    <citation type="journal article" date="2013" name="Stand. Genomic Sci.">
        <title>Complete genome sequence of Desulfocapsa sulfexigens, a marine deltaproteobacterium specialized in disproportionating inorganic sulfur compounds.</title>
        <authorList>
            <person name="Finster K.W."/>
            <person name="Kjeldsen K.U."/>
            <person name="Kube M."/>
            <person name="Reinhardt R."/>
            <person name="Mussmann M."/>
            <person name="Amann R."/>
            <person name="Schreiber L."/>
        </authorList>
    </citation>
    <scope>NUCLEOTIDE SEQUENCE [LARGE SCALE GENOMIC DNA]</scope>
    <source>
        <strain evidence="9">DSM 10523 / SB164P1</strain>
    </source>
</reference>
<evidence type="ECO:0000313" key="9">
    <source>
        <dbReference type="Proteomes" id="UP000011721"/>
    </source>
</evidence>
<keyword evidence="8" id="KW-0966">Cell projection</keyword>
<feature type="domain" description="FlgD/Vpr Ig-like" evidence="7">
    <location>
        <begin position="109"/>
        <end position="179"/>
    </location>
</feature>
<keyword evidence="9" id="KW-1185">Reference proteome</keyword>
<dbReference type="STRING" id="1167006.UWK_03080"/>
<sequence>MTNVAEIFAPPTSTNLTPVYKNTSSEDIMGKEDFLTLLVAQLQNQDPLNPDDATEFTSQLAEFSSLEQLQNLNKSMDTLANTQQQSDRFATMDLIGKEVVYASSGFDFSGEPVNLGYQLDGTAASVTMHIRDENGNTVATLNPSEMREGNHFLEWDGLDKDGNIIPDGKYKLVLEASSAGEGSTIAASPLVQSEVTGVDFSSETGEAVIRTLAGAEISSSAIIAVYQADKSYTKEIATDDEDTIVDEIVDDIVDDITADVTGTSTSPTTEESASTDEEQIAQDTLQHYLAG</sequence>
<evidence type="ECO:0000313" key="8">
    <source>
        <dbReference type="EMBL" id="AGF79609.1"/>
    </source>
</evidence>
<dbReference type="Pfam" id="PF03963">
    <property type="entry name" value="FlgD"/>
    <property type="match status" value="1"/>
</dbReference>
<evidence type="ECO:0000256" key="3">
    <source>
        <dbReference type="ARBA" id="ARBA00022795"/>
    </source>
</evidence>
<keyword evidence="8" id="KW-0282">Flagellum</keyword>
<evidence type="ECO:0000256" key="5">
    <source>
        <dbReference type="RuleBase" id="RU362076"/>
    </source>
</evidence>
<dbReference type="AlphaFoldDB" id="M1NJ81"/>
<dbReference type="EMBL" id="CP003985">
    <property type="protein sequence ID" value="AGF79609.1"/>
    <property type="molecule type" value="Genomic_DNA"/>
</dbReference>
<feature type="compositionally biased region" description="Low complexity" evidence="6">
    <location>
        <begin position="258"/>
        <end position="272"/>
    </location>
</feature>
<evidence type="ECO:0000259" key="7">
    <source>
        <dbReference type="Pfam" id="PF13860"/>
    </source>
</evidence>
<dbReference type="KEGG" id="dsf:UWK_03080"/>
<protein>
    <recommendedName>
        <fullName evidence="2 5">Basal-body rod modification protein FlgD</fullName>
    </recommendedName>
</protein>
<dbReference type="Gene3D" id="2.60.40.4070">
    <property type="match status" value="1"/>
</dbReference>
<dbReference type="eggNOG" id="COG1843">
    <property type="taxonomic scope" value="Bacteria"/>
</dbReference>
<keyword evidence="3 5" id="KW-1005">Bacterial flagellum biogenesis</keyword>
<proteinExistence type="inferred from homology"/>
<accession>M1NJ81</accession>
<dbReference type="Gene3D" id="2.30.30.910">
    <property type="match status" value="1"/>
</dbReference>
<evidence type="ECO:0000256" key="4">
    <source>
        <dbReference type="ARBA" id="ARBA00024746"/>
    </source>
</evidence>
<dbReference type="InterPro" id="IPR005648">
    <property type="entry name" value="FlgD"/>
</dbReference>
<evidence type="ECO:0000256" key="6">
    <source>
        <dbReference type="SAM" id="MobiDB-lite"/>
    </source>
</evidence>
<name>M1NJ81_DESSD</name>
<dbReference type="PATRIC" id="fig|1167006.5.peg.3325"/>
<dbReference type="Pfam" id="PF13860">
    <property type="entry name" value="FlgD_ig"/>
    <property type="match status" value="1"/>
</dbReference>
<gene>
    <name evidence="8" type="ordered locus">UWK_03080</name>
</gene>
<dbReference type="Proteomes" id="UP000011721">
    <property type="component" value="Chromosome"/>
</dbReference>
<feature type="region of interest" description="Disordered" evidence="6">
    <location>
        <begin position="258"/>
        <end position="279"/>
    </location>
</feature>
<organism evidence="8 9">
    <name type="scientific">Desulfocapsa sulfexigens (strain DSM 10523 / SB164P1)</name>
    <dbReference type="NCBI Taxonomy" id="1167006"/>
    <lineage>
        <taxon>Bacteria</taxon>
        <taxon>Pseudomonadati</taxon>
        <taxon>Thermodesulfobacteriota</taxon>
        <taxon>Desulfobulbia</taxon>
        <taxon>Desulfobulbales</taxon>
        <taxon>Desulfocapsaceae</taxon>
        <taxon>Desulfocapsa</taxon>
    </lineage>
</organism>
<dbReference type="InterPro" id="IPR025965">
    <property type="entry name" value="FlgD/Vpr_Ig-like"/>
</dbReference>
<comment type="similarity">
    <text evidence="1 5">Belongs to the FlgD family.</text>
</comment>
<dbReference type="OrthoDB" id="9785233at2"/>
<comment type="function">
    <text evidence="4 5">Required for flagellar hook formation. May act as a scaffolding protein.</text>
</comment>
<dbReference type="HOGENOM" id="CLU_047535_0_1_7"/>
<dbReference type="GO" id="GO:0044781">
    <property type="term" value="P:bacterial-type flagellum organization"/>
    <property type="evidence" value="ECO:0007669"/>
    <property type="project" value="UniProtKB-UniRule"/>
</dbReference>
<keyword evidence="8" id="KW-0969">Cilium</keyword>
<evidence type="ECO:0000256" key="1">
    <source>
        <dbReference type="ARBA" id="ARBA00010577"/>
    </source>
</evidence>
<evidence type="ECO:0000256" key="2">
    <source>
        <dbReference type="ARBA" id="ARBA00016013"/>
    </source>
</evidence>